<dbReference type="Pfam" id="PF09335">
    <property type="entry name" value="VTT_dom"/>
    <property type="match status" value="1"/>
</dbReference>
<gene>
    <name evidence="10" type="ORF">LFA_1531</name>
</gene>
<feature type="domain" description="LssY-like C-terminal" evidence="9">
    <location>
        <begin position="506"/>
        <end position="616"/>
    </location>
</feature>
<feature type="transmembrane region" description="Helical" evidence="7">
    <location>
        <begin position="248"/>
        <end position="275"/>
    </location>
</feature>
<organism evidence="10 11">
    <name type="scientific">Legionella fallonii LLAP-10</name>
    <dbReference type="NCBI Taxonomy" id="1212491"/>
    <lineage>
        <taxon>Bacteria</taxon>
        <taxon>Pseudomonadati</taxon>
        <taxon>Pseudomonadota</taxon>
        <taxon>Gammaproteobacteria</taxon>
        <taxon>Legionellales</taxon>
        <taxon>Legionellaceae</taxon>
        <taxon>Legionella</taxon>
    </lineage>
</organism>
<feature type="transmembrane region" description="Helical" evidence="7">
    <location>
        <begin position="183"/>
        <end position="205"/>
    </location>
</feature>
<evidence type="ECO:0000259" key="9">
    <source>
        <dbReference type="Pfam" id="PF14067"/>
    </source>
</evidence>
<sequence length="682" mass="77601">MNLFVDYIQPLTDWLQANPRWSLFITFIISLAESLAIIGSIIPGSVTMTAIGILAGSGIMRIDLTLLAATLGAVCGDSLSYALGFFYSERLVEVWPFKKYPQWLTYGKDFFARHGGKSVLIGRFIGPLRSLIPVIAGILHMKQWRFLIANILSAIGWALLYVMPGVLIGAASHSLSTESATRLFIVILITLAAIWLIGLLLKWLFNKINLFLNNYLHHSWLNLKNRSKLSGLYYAITPDEEQNHYPTAALLITNLLCLVSLIILTIFSIKIQWLSFINYPFHLITQSFHAPLLKAFFIVCTQLTSTITIVCLYLLCCVWFLYHKNVKVIAYFTSILVSSSCLAWVLAYLINSPRPQDIQVVLAGSSFPATNIEVATAFYGFILFYINNPYTLLTKSIRSFILIVLGLSGLGAVYLGDVWLTDTLAAYFAGASICLIHYLIYRKSHFGHLKITQPTTILVSLLTAIIFSMALSTYINFKILSYNHTRYCKEYTLKKVTWWNQQAPILPIYHLNRIGKRISLLNVQYVGDLDLLQNSLEAHGWETHSESFFTKLLMRMNTQSNEIKFPLLAQLYENKSPELIMTFQDAQSNIILELDIWESNYHINELNSPLWIGTIHQNVRDYKKKNIQKENPPQLTNPLTYLMPALNKFTLRRIELPQNMVNTMLYPTAPIILLIKDPDTDH</sequence>
<proteinExistence type="inferred from homology"/>
<feature type="transmembrane region" description="Helical" evidence="7">
    <location>
        <begin position="66"/>
        <end position="87"/>
    </location>
</feature>
<dbReference type="InterPro" id="IPR032818">
    <property type="entry name" value="DedA-like"/>
</dbReference>
<feature type="transmembrane region" description="Helical" evidence="7">
    <location>
        <begin position="329"/>
        <end position="350"/>
    </location>
</feature>
<keyword evidence="6 7" id="KW-0472">Membrane</keyword>
<dbReference type="PANTHER" id="PTHR30353:SF15">
    <property type="entry name" value="INNER MEMBRANE PROTEIN YABI"/>
    <property type="match status" value="1"/>
</dbReference>
<dbReference type="Proteomes" id="UP000032430">
    <property type="component" value="Chromosome I"/>
</dbReference>
<dbReference type="HOGENOM" id="CLU_025730_2_0_6"/>
<dbReference type="GO" id="GO:0005886">
    <property type="term" value="C:plasma membrane"/>
    <property type="evidence" value="ECO:0007669"/>
    <property type="project" value="UniProtKB-SubCell"/>
</dbReference>
<feature type="transmembrane region" description="Helical" evidence="7">
    <location>
        <begin position="424"/>
        <end position="441"/>
    </location>
</feature>
<evidence type="ECO:0000256" key="1">
    <source>
        <dbReference type="ARBA" id="ARBA00004651"/>
    </source>
</evidence>
<feature type="transmembrane region" description="Helical" evidence="7">
    <location>
        <begin position="370"/>
        <end position="387"/>
    </location>
</feature>
<name>A0A098G392_9GAMM</name>
<feature type="transmembrane region" description="Helical" evidence="7">
    <location>
        <begin position="295"/>
        <end position="322"/>
    </location>
</feature>
<evidence type="ECO:0000256" key="6">
    <source>
        <dbReference type="ARBA" id="ARBA00023136"/>
    </source>
</evidence>
<dbReference type="Pfam" id="PF14067">
    <property type="entry name" value="LssY_C"/>
    <property type="match status" value="1"/>
</dbReference>
<dbReference type="CDD" id="cd03392">
    <property type="entry name" value="PAP2_like_2"/>
    <property type="match status" value="1"/>
</dbReference>
<evidence type="ECO:0000313" key="10">
    <source>
        <dbReference type="EMBL" id="CEG56947.1"/>
    </source>
</evidence>
<accession>A0A098G392</accession>
<dbReference type="AlphaFoldDB" id="A0A098G392"/>
<feature type="transmembrane region" description="Helical" evidence="7">
    <location>
        <begin position="120"/>
        <end position="139"/>
    </location>
</feature>
<dbReference type="KEGG" id="lfa:LFA_1531"/>
<evidence type="ECO:0000256" key="2">
    <source>
        <dbReference type="ARBA" id="ARBA00010792"/>
    </source>
</evidence>
<evidence type="ECO:0000256" key="4">
    <source>
        <dbReference type="ARBA" id="ARBA00022692"/>
    </source>
</evidence>
<dbReference type="STRING" id="1212491.LFA_1531"/>
<keyword evidence="3" id="KW-1003">Cell membrane</keyword>
<evidence type="ECO:0000256" key="3">
    <source>
        <dbReference type="ARBA" id="ARBA00022475"/>
    </source>
</evidence>
<dbReference type="EMBL" id="LN614827">
    <property type="protein sequence ID" value="CEG56947.1"/>
    <property type="molecule type" value="Genomic_DNA"/>
</dbReference>
<evidence type="ECO:0000313" key="11">
    <source>
        <dbReference type="Proteomes" id="UP000032430"/>
    </source>
</evidence>
<evidence type="ECO:0000256" key="7">
    <source>
        <dbReference type="SAM" id="Phobius"/>
    </source>
</evidence>
<evidence type="ECO:0000259" key="8">
    <source>
        <dbReference type="Pfam" id="PF09335"/>
    </source>
</evidence>
<feature type="transmembrane region" description="Helical" evidence="7">
    <location>
        <begin position="21"/>
        <end position="54"/>
    </location>
</feature>
<dbReference type="PANTHER" id="PTHR30353">
    <property type="entry name" value="INNER MEMBRANE PROTEIN DEDA-RELATED"/>
    <property type="match status" value="1"/>
</dbReference>
<dbReference type="InterPro" id="IPR032816">
    <property type="entry name" value="VTT_dom"/>
</dbReference>
<comment type="subcellular location">
    <subcellularLocation>
        <location evidence="1">Cell membrane</location>
        <topology evidence="1">Multi-pass membrane protein</topology>
    </subcellularLocation>
</comment>
<keyword evidence="11" id="KW-1185">Reference proteome</keyword>
<comment type="similarity">
    <text evidence="2">Belongs to the DedA family.</text>
</comment>
<keyword evidence="5 7" id="KW-1133">Transmembrane helix</keyword>
<reference evidence="11" key="1">
    <citation type="submission" date="2014-09" db="EMBL/GenBank/DDBJ databases">
        <authorList>
            <person name="Gomez-Valero L."/>
        </authorList>
    </citation>
    <scope>NUCLEOTIDE SEQUENCE [LARGE SCALE GENOMIC DNA]</scope>
    <source>
        <strain evidence="11">ATCC700992</strain>
    </source>
</reference>
<feature type="domain" description="VTT" evidence="8">
    <location>
        <begin position="42"/>
        <end position="165"/>
    </location>
</feature>
<evidence type="ECO:0000256" key="5">
    <source>
        <dbReference type="ARBA" id="ARBA00022989"/>
    </source>
</evidence>
<feature type="transmembrane region" description="Helical" evidence="7">
    <location>
        <begin position="146"/>
        <end position="171"/>
    </location>
</feature>
<dbReference type="SUPFAM" id="SSF48317">
    <property type="entry name" value="Acid phosphatase/Vanadium-dependent haloperoxidase"/>
    <property type="match status" value="1"/>
</dbReference>
<keyword evidence="4 7" id="KW-0812">Transmembrane</keyword>
<dbReference type="InterPro" id="IPR025902">
    <property type="entry name" value="LssY-like-C_dom"/>
</dbReference>
<protein>
    <submittedName>
        <fullName evidence="10">DedA/PAP2 domain protein</fullName>
    </submittedName>
</protein>
<feature type="transmembrane region" description="Helical" evidence="7">
    <location>
        <begin position="453"/>
        <end position="475"/>
    </location>
</feature>
<feature type="transmembrane region" description="Helical" evidence="7">
    <location>
        <begin position="399"/>
        <end position="418"/>
    </location>
</feature>
<dbReference type="InterPro" id="IPR036938">
    <property type="entry name" value="PAP2/HPO_sf"/>
</dbReference>
<dbReference type="RefSeq" id="WP_045095523.1">
    <property type="nucleotide sequence ID" value="NZ_LN614827.1"/>
</dbReference>
<dbReference type="OrthoDB" id="9780918at2"/>